<dbReference type="EMBL" id="JAEKMH010000006">
    <property type="protein sequence ID" value="MBJ3786952.1"/>
    <property type="molecule type" value="Genomic_DNA"/>
</dbReference>
<evidence type="ECO:0000313" key="3">
    <source>
        <dbReference type="EMBL" id="MBJ3786952.1"/>
    </source>
</evidence>
<evidence type="ECO:0000259" key="2">
    <source>
        <dbReference type="Pfam" id="PF02120"/>
    </source>
</evidence>
<keyword evidence="3" id="KW-0969">Cilium</keyword>
<dbReference type="InterPro" id="IPR038610">
    <property type="entry name" value="FliK-like_C_sf"/>
</dbReference>
<proteinExistence type="predicted"/>
<organism evidence="3 4">
    <name type="scientific">Devosia sediminis</name>
    <dbReference type="NCBI Taxonomy" id="2798801"/>
    <lineage>
        <taxon>Bacteria</taxon>
        <taxon>Pseudomonadati</taxon>
        <taxon>Pseudomonadota</taxon>
        <taxon>Alphaproteobacteria</taxon>
        <taxon>Hyphomicrobiales</taxon>
        <taxon>Devosiaceae</taxon>
        <taxon>Devosia</taxon>
    </lineage>
</organism>
<gene>
    <name evidence="3" type="ORF">JEQ47_19675</name>
</gene>
<feature type="domain" description="Flagellar hook-length control protein-like C-terminal" evidence="2">
    <location>
        <begin position="404"/>
        <end position="475"/>
    </location>
</feature>
<accession>A0A934IYU9</accession>
<dbReference type="AlphaFoldDB" id="A0A934IYU9"/>
<keyword evidence="4" id="KW-1185">Reference proteome</keyword>
<feature type="compositionally biased region" description="Basic and acidic residues" evidence="1">
    <location>
        <begin position="325"/>
        <end position="342"/>
    </location>
</feature>
<comment type="caution">
    <text evidence="3">The sequence shown here is derived from an EMBL/GenBank/DDBJ whole genome shotgun (WGS) entry which is preliminary data.</text>
</comment>
<feature type="compositionally biased region" description="Polar residues" evidence="1">
    <location>
        <begin position="353"/>
        <end position="371"/>
    </location>
</feature>
<dbReference type="RefSeq" id="WP_198878148.1">
    <property type="nucleotide sequence ID" value="NZ_JAEKMH010000006.1"/>
</dbReference>
<evidence type="ECO:0000313" key="4">
    <source>
        <dbReference type="Proteomes" id="UP000602124"/>
    </source>
</evidence>
<name>A0A934IYU9_9HYPH</name>
<dbReference type="Gene3D" id="3.30.750.140">
    <property type="match status" value="1"/>
</dbReference>
<evidence type="ECO:0000256" key="1">
    <source>
        <dbReference type="SAM" id="MobiDB-lite"/>
    </source>
</evidence>
<keyword evidence="3" id="KW-0282">Flagellum</keyword>
<dbReference type="InterPro" id="IPR021136">
    <property type="entry name" value="Flagellar_hook_control-like_C"/>
</dbReference>
<dbReference type="Pfam" id="PF02120">
    <property type="entry name" value="Flg_hook"/>
    <property type="match status" value="1"/>
</dbReference>
<feature type="region of interest" description="Disordered" evidence="1">
    <location>
        <begin position="295"/>
        <end position="374"/>
    </location>
</feature>
<sequence length="539" mass="54385">MASHLTVISGASASTRAFTGQQAGAQDATSEPGGLLGLFAALLGNAAPAATTTPPTNTLGETGTQDLAALFRLTLEGSGGEAGDEAADPDALAAAVDGPVLPQTPAEPKPMVDFVEALGALKASLDKGEPLDPALLDQVNSALSGLAEALGLDLEALAIPDDFAALLEASADDTGLAGALTQLLSPLAKSLAGAQPATDAADLAGAPGAASQLQALGDKLAALMAAIEKGDVPEGKLASLGMAPGQPLDPEIEAALGRFAAGLAGQPTTVPEEPVLAAPTLKLTEPVLSGNVAETTDTAERTPAAAAPVEAPETTSGQAGSDQQDGDRGRERPEPSASREARPGFAAAPAPTDASNTPAPSADATAQQPTSARVDAAANPRIIQAGYQTSQQQLNLPQIAFELARQVQDGNTRFQIRLDPPELGRIDVRLEIDQAGQVNARLTVEKAETLDLMQRDQRGLERALQQAGLDGAKTNLEFSLKQNPFAGQQGQMGEGKAQGGGETGPSANDNAAGAETEPSPPMVNLYRGALQASGVNIIA</sequence>
<protein>
    <submittedName>
        <fullName evidence="3">Flagellar hook-length control protein FliK</fullName>
    </submittedName>
</protein>
<feature type="compositionally biased region" description="Low complexity" evidence="1">
    <location>
        <begin position="295"/>
        <end position="315"/>
    </location>
</feature>
<reference evidence="3" key="1">
    <citation type="submission" date="2020-12" db="EMBL/GenBank/DDBJ databases">
        <title>Devosia sp. MSA67 isolated from Mo River.</title>
        <authorList>
            <person name="Ma F."/>
            <person name="Zi Z."/>
        </authorList>
    </citation>
    <scope>NUCLEOTIDE SEQUENCE</scope>
    <source>
        <strain evidence="3">MSA67</strain>
    </source>
</reference>
<keyword evidence="3" id="KW-0966">Cell projection</keyword>
<feature type="compositionally biased region" description="Gly residues" evidence="1">
    <location>
        <begin position="490"/>
        <end position="503"/>
    </location>
</feature>
<dbReference type="CDD" id="cd17470">
    <property type="entry name" value="T3SS_Flik_C"/>
    <property type="match status" value="1"/>
</dbReference>
<dbReference type="Proteomes" id="UP000602124">
    <property type="component" value="Unassembled WGS sequence"/>
</dbReference>
<feature type="region of interest" description="Disordered" evidence="1">
    <location>
        <begin position="485"/>
        <end position="523"/>
    </location>
</feature>